<organism evidence="5 6">
    <name type="scientific">Paenibacillus phytorum</name>
    <dbReference type="NCBI Taxonomy" id="2654977"/>
    <lineage>
        <taxon>Bacteria</taxon>
        <taxon>Bacillati</taxon>
        <taxon>Bacillota</taxon>
        <taxon>Bacilli</taxon>
        <taxon>Bacillales</taxon>
        <taxon>Paenibacillaceae</taxon>
        <taxon>Paenibacillus</taxon>
    </lineage>
</organism>
<dbReference type="PANTHER" id="PTHR30483:SF6">
    <property type="entry name" value="PERIPLASMIC BINDING PROTEIN OF ABC TRANSPORTER FOR NATURAL AMINO ACIDS"/>
    <property type="match status" value="1"/>
</dbReference>
<dbReference type="SUPFAM" id="SSF53822">
    <property type="entry name" value="Periplasmic binding protein-like I"/>
    <property type="match status" value="1"/>
</dbReference>
<keyword evidence="6" id="KW-1185">Reference proteome</keyword>
<dbReference type="RefSeq" id="WP_171645994.1">
    <property type="nucleotide sequence ID" value="NZ_WHOA01000169.1"/>
</dbReference>
<reference evidence="5 6" key="1">
    <citation type="submission" date="2019-10" db="EMBL/GenBank/DDBJ databases">
        <title>Description of Paenibacillus terrestris sp. nov.</title>
        <authorList>
            <person name="Carlier A."/>
            <person name="Qi S."/>
        </authorList>
    </citation>
    <scope>NUCLEOTIDE SEQUENCE [LARGE SCALE GENOMIC DNA]</scope>
    <source>
        <strain evidence="5 6">LMG 31458</strain>
    </source>
</reference>
<feature type="domain" description="Leucine-binding protein" evidence="4">
    <location>
        <begin position="29"/>
        <end position="348"/>
    </location>
</feature>
<gene>
    <name evidence="5" type="ORF">GC098_24895</name>
</gene>
<proteinExistence type="inferred from homology"/>
<comment type="similarity">
    <text evidence="1">Belongs to the leucine-binding protein family.</text>
</comment>
<name>A0ABX1Y161_9BACL</name>
<evidence type="ECO:0000256" key="2">
    <source>
        <dbReference type="ARBA" id="ARBA00022729"/>
    </source>
</evidence>
<keyword evidence="3" id="KW-0812">Transmembrane</keyword>
<protein>
    <submittedName>
        <fullName evidence="5">ABC transporter substrate-binding protein</fullName>
    </submittedName>
</protein>
<evidence type="ECO:0000313" key="5">
    <source>
        <dbReference type="EMBL" id="NOU74593.1"/>
    </source>
</evidence>
<dbReference type="InterPro" id="IPR051010">
    <property type="entry name" value="BCAA_transport"/>
</dbReference>
<dbReference type="PANTHER" id="PTHR30483">
    <property type="entry name" value="LEUCINE-SPECIFIC-BINDING PROTEIN"/>
    <property type="match status" value="1"/>
</dbReference>
<dbReference type="Pfam" id="PF13458">
    <property type="entry name" value="Peripla_BP_6"/>
    <property type="match status" value="1"/>
</dbReference>
<feature type="transmembrane region" description="Helical" evidence="3">
    <location>
        <begin position="7"/>
        <end position="26"/>
    </location>
</feature>
<keyword evidence="2" id="KW-0732">Signal</keyword>
<keyword evidence="3" id="KW-1133">Transmembrane helix</keyword>
<dbReference type="Gene3D" id="3.40.50.2300">
    <property type="match status" value="2"/>
</dbReference>
<evidence type="ECO:0000313" key="6">
    <source>
        <dbReference type="Proteomes" id="UP000616779"/>
    </source>
</evidence>
<evidence type="ECO:0000256" key="1">
    <source>
        <dbReference type="ARBA" id="ARBA00010062"/>
    </source>
</evidence>
<evidence type="ECO:0000256" key="3">
    <source>
        <dbReference type="SAM" id="Phobius"/>
    </source>
</evidence>
<evidence type="ECO:0000259" key="4">
    <source>
        <dbReference type="Pfam" id="PF13458"/>
    </source>
</evidence>
<comment type="caution">
    <text evidence="5">The sequence shown here is derived from an EMBL/GenBank/DDBJ whole genome shotgun (WGS) entry which is preliminary data.</text>
</comment>
<dbReference type="Proteomes" id="UP000616779">
    <property type="component" value="Unassembled WGS sequence"/>
</dbReference>
<dbReference type="InterPro" id="IPR028082">
    <property type="entry name" value="Peripla_BP_I"/>
</dbReference>
<accession>A0ABX1Y161</accession>
<dbReference type="InterPro" id="IPR028081">
    <property type="entry name" value="Leu-bd"/>
</dbReference>
<sequence>MKKRKLIIVIISIMILAAVGVTYSYITRPIKIGVIIPIQSPLGNEENLFVRYYRDAHPKIGQRPVELLIENNVETEKEIKTAYEEMKNKGASIIIGGVTSEEGKWLSEQSAMYDLPTFGITASTALLKDKKDAFFRFVPTNDLQAELVAKYYSKLGKKKLVLITDIKNKSYVEPFAKVITEKFNGKVVNVPFRADEETYNKIVSNNPDSVFCILQAKDVIDVINNLKAKHPEIKIGSSSWGSAEILSMYSSPVLDGVLLFSGSSKIIGEKFKTEISNFQSKYDIEATKGTNYAASVIKAIYRGIEAVGDSNEALKKYFETPRDYETAYGKTQLNEYGDTLLNNMIVMVTTEGKVSNEEILK</sequence>
<dbReference type="EMBL" id="WHOA01000169">
    <property type="protein sequence ID" value="NOU74593.1"/>
    <property type="molecule type" value="Genomic_DNA"/>
</dbReference>
<keyword evidence="3" id="KW-0472">Membrane</keyword>